<name>A0ABR0M7C3_9PEZI</name>
<keyword evidence="3" id="KW-1185">Reference proteome</keyword>
<feature type="region of interest" description="Disordered" evidence="1">
    <location>
        <begin position="1"/>
        <end position="48"/>
    </location>
</feature>
<organism evidence="2 3">
    <name type="scientific">Cryomyces antarcticus</name>
    <dbReference type="NCBI Taxonomy" id="329879"/>
    <lineage>
        <taxon>Eukaryota</taxon>
        <taxon>Fungi</taxon>
        <taxon>Dikarya</taxon>
        <taxon>Ascomycota</taxon>
        <taxon>Pezizomycotina</taxon>
        <taxon>Dothideomycetes</taxon>
        <taxon>Dothideomycetes incertae sedis</taxon>
        <taxon>Cryomyces</taxon>
    </lineage>
</organism>
<gene>
    <name evidence="2" type="ORF">LTR16_003123</name>
</gene>
<dbReference type="Proteomes" id="UP001357485">
    <property type="component" value="Unassembled WGS sequence"/>
</dbReference>
<sequence length="356" mass="38571">MSSASTQYVESTSQVTSDVSGSGSGSSRRADYRAANPANEIDDNGSIPDNLDYGSVTLALAGPHEERVAANARGEKKGMEKEVSSRLLAAEGDSMRQDSAKDGCEERAVAYRVHFTVVADLPIFCPVPVPGAEVGWACATPAAAGEVRMGRIPFSRSDTLALPGSNPRSGDGAARTMLGEGARRAGPCGHCCGRYSGSRHASEEPSSEAKSLIGETRALQRRLQHHLRRPFSAVFRELRRPANICSSVRVPTGVTTAAKKRRLRACEELEAAHREPIGSWHLLAMVEGSDSGEGRVSTRPWEETSPQRRAPRPPLSLHEKMAAFMDSLELDPLIQDQYIAEERWRQSAARGARRIR</sequence>
<evidence type="ECO:0000313" key="2">
    <source>
        <dbReference type="EMBL" id="KAK5289097.1"/>
    </source>
</evidence>
<accession>A0ABR0M7C3</accession>
<evidence type="ECO:0000256" key="1">
    <source>
        <dbReference type="SAM" id="MobiDB-lite"/>
    </source>
</evidence>
<comment type="caution">
    <text evidence="2">The sequence shown here is derived from an EMBL/GenBank/DDBJ whole genome shotgun (WGS) entry which is preliminary data.</text>
</comment>
<feature type="compositionally biased region" description="Polar residues" evidence="1">
    <location>
        <begin position="1"/>
        <end position="10"/>
    </location>
</feature>
<feature type="compositionally biased region" description="Low complexity" evidence="1">
    <location>
        <begin position="11"/>
        <end position="27"/>
    </location>
</feature>
<proteinExistence type="predicted"/>
<reference evidence="2 3" key="1">
    <citation type="submission" date="2023-08" db="EMBL/GenBank/DDBJ databases">
        <title>Black Yeasts Isolated from many extreme environments.</title>
        <authorList>
            <person name="Coleine C."/>
            <person name="Stajich J.E."/>
            <person name="Selbmann L."/>
        </authorList>
    </citation>
    <scope>NUCLEOTIDE SEQUENCE [LARGE SCALE GENOMIC DNA]</scope>
    <source>
        <strain evidence="2 3">CCFEE 536</strain>
    </source>
</reference>
<protein>
    <submittedName>
        <fullName evidence="2">Uncharacterized protein</fullName>
    </submittedName>
</protein>
<dbReference type="EMBL" id="JAVRRA010000299">
    <property type="protein sequence ID" value="KAK5289097.1"/>
    <property type="molecule type" value="Genomic_DNA"/>
</dbReference>
<evidence type="ECO:0000313" key="3">
    <source>
        <dbReference type="Proteomes" id="UP001357485"/>
    </source>
</evidence>
<feature type="region of interest" description="Disordered" evidence="1">
    <location>
        <begin position="288"/>
        <end position="315"/>
    </location>
</feature>